<feature type="domain" description="RING-type" evidence="14">
    <location>
        <begin position="325"/>
        <end position="364"/>
    </location>
</feature>
<keyword evidence="10" id="KW-0449">Lipoprotein</keyword>
<dbReference type="EC" id="2.3.2.27" evidence="3"/>
<keyword evidence="4" id="KW-0808">Transferase</keyword>
<dbReference type="RefSeq" id="XP_067927620.1">
    <property type="nucleotide sequence ID" value="XM_068060387.1"/>
</dbReference>
<evidence type="ECO:0000259" key="14">
    <source>
        <dbReference type="PROSITE" id="PS50089"/>
    </source>
</evidence>
<dbReference type="Proteomes" id="UP000221165">
    <property type="component" value="Unassembled WGS sequence"/>
</dbReference>
<feature type="region of interest" description="Disordered" evidence="13">
    <location>
        <begin position="230"/>
        <end position="250"/>
    </location>
</feature>
<dbReference type="PROSITE" id="PS50089">
    <property type="entry name" value="ZF_RING_2"/>
    <property type="match status" value="1"/>
</dbReference>
<accession>A0A2C6LHU8</accession>
<comment type="pathway">
    <text evidence="2">Protein modification; protein ubiquitination.</text>
</comment>
<keyword evidence="6" id="KW-0479">Metal-binding</keyword>
<dbReference type="AlphaFoldDB" id="A0A2C6LHU8"/>
<keyword evidence="5" id="KW-0519">Myristate</keyword>
<dbReference type="OrthoDB" id="10261999at2759"/>
<organism evidence="15 16">
    <name type="scientific">Cystoisospora suis</name>
    <dbReference type="NCBI Taxonomy" id="483139"/>
    <lineage>
        <taxon>Eukaryota</taxon>
        <taxon>Sar</taxon>
        <taxon>Alveolata</taxon>
        <taxon>Apicomplexa</taxon>
        <taxon>Conoidasida</taxon>
        <taxon>Coccidia</taxon>
        <taxon>Eucoccidiorida</taxon>
        <taxon>Eimeriorina</taxon>
        <taxon>Sarcocystidae</taxon>
        <taxon>Cystoisospora</taxon>
    </lineage>
</organism>
<dbReference type="VEuPathDB" id="ToxoDB:CSUI_000153"/>
<comment type="catalytic activity">
    <reaction evidence="1">
        <text>S-ubiquitinyl-[E2 ubiquitin-conjugating enzyme]-L-cysteine + [acceptor protein]-L-lysine = [E2 ubiquitin-conjugating enzyme]-L-cysteine + N(6)-ubiquitinyl-[acceptor protein]-L-lysine.</text>
        <dbReference type="EC" id="2.3.2.27"/>
    </reaction>
</comment>
<comment type="similarity">
    <text evidence="11">Belongs to the RING-type zinc finger family. LOG2 subfamily.</text>
</comment>
<evidence type="ECO:0000256" key="3">
    <source>
        <dbReference type="ARBA" id="ARBA00012483"/>
    </source>
</evidence>
<keyword evidence="16" id="KW-1185">Reference proteome</keyword>
<protein>
    <recommendedName>
        <fullName evidence="3">RING-type E3 ubiquitin transferase</fullName>
        <ecNumber evidence="3">2.3.2.27</ecNumber>
    </recommendedName>
</protein>
<evidence type="ECO:0000256" key="9">
    <source>
        <dbReference type="ARBA" id="ARBA00022833"/>
    </source>
</evidence>
<keyword evidence="9" id="KW-0862">Zinc</keyword>
<evidence type="ECO:0000256" key="2">
    <source>
        <dbReference type="ARBA" id="ARBA00004906"/>
    </source>
</evidence>
<dbReference type="EMBL" id="MIGC01000072">
    <property type="protein sequence ID" value="PHJ25974.1"/>
    <property type="molecule type" value="Genomic_DNA"/>
</dbReference>
<dbReference type="Pfam" id="PF26192">
    <property type="entry name" value="RNF157-like_N"/>
    <property type="match status" value="1"/>
</dbReference>
<sequence>MGGIASRDRQELANRTSFGPQQIISVPSLGGNTIGGPSAAPLLPQPPTTRFGSLGGQADAAAPVEQVPRLSVQQTCVVKNPVNLHKHSLKCYKDPSFPDRLFFSFSFDASTPVDVSIHYFAHHLTDPVTGTPSFNSRLPYPLTPPRRLPSGMRQTFCTAPEEALLIADFDQQQAILESDKEDEDNDVYPVTVCLYSVDLASATQPGGGPGASVKNQYTFAQLVKTSRRSSSASASSLLGSNTVEGKDSSEEERAVDWRCPVVRQKIQFGSRTFEVQEIFGIERGNSTEMQCFPSPASSRQSVSADDETDQRANAHQSDHLAGRECVICLAEERNTAVLPCRHMCLCSGCANIMRMQSNKCPICRQPVTSLLQITLKNSSQ</sequence>
<evidence type="ECO:0000256" key="12">
    <source>
        <dbReference type="PROSITE-ProRule" id="PRU00175"/>
    </source>
</evidence>
<feature type="compositionally biased region" description="Polar residues" evidence="13">
    <location>
        <begin position="289"/>
        <end position="303"/>
    </location>
</feature>
<dbReference type="Pfam" id="PF13920">
    <property type="entry name" value="zf-C3HC4_3"/>
    <property type="match status" value="1"/>
</dbReference>
<dbReference type="PANTHER" id="PTHR22996:SF0">
    <property type="entry name" value="RE60872P-RELATED"/>
    <property type="match status" value="1"/>
</dbReference>
<name>A0A2C6LHU8_9APIC</name>
<dbReference type="InterPro" id="IPR045194">
    <property type="entry name" value="MGRN1/RNF157-like"/>
</dbReference>
<evidence type="ECO:0000313" key="15">
    <source>
        <dbReference type="EMBL" id="PHJ25974.1"/>
    </source>
</evidence>
<evidence type="ECO:0000256" key="11">
    <source>
        <dbReference type="ARBA" id="ARBA00025721"/>
    </source>
</evidence>
<dbReference type="CDD" id="cd16789">
    <property type="entry name" value="mRING-HC-C3HC5_MGRN1-like"/>
    <property type="match status" value="1"/>
</dbReference>
<evidence type="ECO:0000256" key="6">
    <source>
        <dbReference type="ARBA" id="ARBA00022723"/>
    </source>
</evidence>
<dbReference type="InterPro" id="IPR001841">
    <property type="entry name" value="Znf_RING"/>
</dbReference>
<dbReference type="PANTHER" id="PTHR22996">
    <property type="entry name" value="MAHOGUNIN"/>
    <property type="match status" value="1"/>
</dbReference>
<dbReference type="InterPro" id="IPR013083">
    <property type="entry name" value="Znf_RING/FYVE/PHD"/>
</dbReference>
<gene>
    <name evidence="15" type="ORF">CSUI_000153</name>
</gene>
<feature type="region of interest" description="Disordered" evidence="13">
    <location>
        <begin position="289"/>
        <end position="315"/>
    </location>
</feature>
<evidence type="ECO:0000256" key="1">
    <source>
        <dbReference type="ARBA" id="ARBA00000900"/>
    </source>
</evidence>
<dbReference type="InterPro" id="IPR058981">
    <property type="entry name" value="MGRN1/RNF157-like_N"/>
</dbReference>
<dbReference type="SMART" id="SM00184">
    <property type="entry name" value="RING"/>
    <property type="match status" value="1"/>
</dbReference>
<dbReference type="GeneID" id="94423598"/>
<evidence type="ECO:0000256" key="8">
    <source>
        <dbReference type="ARBA" id="ARBA00022786"/>
    </source>
</evidence>
<comment type="caution">
    <text evidence="15">The sequence shown here is derived from an EMBL/GenBank/DDBJ whole genome shotgun (WGS) entry which is preliminary data.</text>
</comment>
<evidence type="ECO:0000256" key="4">
    <source>
        <dbReference type="ARBA" id="ARBA00022679"/>
    </source>
</evidence>
<dbReference type="SUPFAM" id="SSF57850">
    <property type="entry name" value="RING/U-box"/>
    <property type="match status" value="1"/>
</dbReference>
<evidence type="ECO:0000313" key="16">
    <source>
        <dbReference type="Proteomes" id="UP000221165"/>
    </source>
</evidence>
<feature type="region of interest" description="Disordered" evidence="13">
    <location>
        <begin position="35"/>
        <end position="56"/>
    </location>
</feature>
<dbReference type="InterPro" id="IPR045195">
    <property type="entry name" value="LOG2-like_mRING_C3HC5"/>
</dbReference>
<dbReference type="GO" id="GO:0016567">
    <property type="term" value="P:protein ubiquitination"/>
    <property type="evidence" value="ECO:0007669"/>
    <property type="project" value="TreeGrafter"/>
</dbReference>
<proteinExistence type="inferred from homology"/>
<dbReference type="GO" id="GO:0008270">
    <property type="term" value="F:zinc ion binding"/>
    <property type="evidence" value="ECO:0007669"/>
    <property type="project" value="UniProtKB-KW"/>
</dbReference>
<keyword evidence="7 12" id="KW-0863">Zinc-finger</keyword>
<evidence type="ECO:0000256" key="13">
    <source>
        <dbReference type="SAM" id="MobiDB-lite"/>
    </source>
</evidence>
<evidence type="ECO:0000256" key="7">
    <source>
        <dbReference type="ARBA" id="ARBA00022771"/>
    </source>
</evidence>
<evidence type="ECO:0000256" key="5">
    <source>
        <dbReference type="ARBA" id="ARBA00022707"/>
    </source>
</evidence>
<evidence type="ECO:0000256" key="10">
    <source>
        <dbReference type="ARBA" id="ARBA00023288"/>
    </source>
</evidence>
<dbReference type="GO" id="GO:0061630">
    <property type="term" value="F:ubiquitin protein ligase activity"/>
    <property type="evidence" value="ECO:0007669"/>
    <property type="project" value="UniProtKB-EC"/>
</dbReference>
<keyword evidence="8" id="KW-0833">Ubl conjugation pathway</keyword>
<dbReference type="Gene3D" id="3.30.40.10">
    <property type="entry name" value="Zinc/RING finger domain, C3HC4 (zinc finger)"/>
    <property type="match status" value="1"/>
</dbReference>
<reference evidence="15 16" key="1">
    <citation type="journal article" date="2017" name="Int. J. Parasitol.">
        <title>The genome of the protozoan parasite Cystoisospora suis and a reverse vaccinology approach to identify vaccine candidates.</title>
        <authorList>
            <person name="Palmieri N."/>
            <person name="Shrestha A."/>
            <person name="Ruttkowski B."/>
            <person name="Beck T."/>
            <person name="Vogl C."/>
            <person name="Tomley F."/>
            <person name="Blake D.P."/>
            <person name="Joachim A."/>
        </authorList>
    </citation>
    <scope>NUCLEOTIDE SEQUENCE [LARGE SCALE GENOMIC DNA]</scope>
    <source>
        <strain evidence="15 16">Wien I</strain>
    </source>
</reference>